<dbReference type="GO" id="GO:0016567">
    <property type="term" value="P:protein ubiquitination"/>
    <property type="evidence" value="ECO:0007669"/>
    <property type="project" value="TreeGrafter"/>
</dbReference>
<accession>A0A7S3ASR4</accession>
<dbReference type="SUPFAM" id="SSF48403">
    <property type="entry name" value="Ankyrin repeat"/>
    <property type="match status" value="1"/>
</dbReference>
<dbReference type="Gene3D" id="1.25.40.20">
    <property type="entry name" value="Ankyrin repeat-containing domain"/>
    <property type="match status" value="1"/>
</dbReference>
<comment type="similarity">
    <text evidence="1">Belongs to the ankyrin SOCS box (ASB) family.</text>
</comment>
<dbReference type="InterPro" id="IPR051573">
    <property type="entry name" value="Ankyrin-SOCS_box_domain"/>
</dbReference>
<reference evidence="4" key="1">
    <citation type="submission" date="2021-01" db="EMBL/GenBank/DDBJ databases">
        <authorList>
            <person name="Corre E."/>
            <person name="Pelletier E."/>
            <person name="Niang G."/>
            <person name="Scheremetjew M."/>
            <person name="Finn R."/>
            <person name="Kale V."/>
            <person name="Holt S."/>
            <person name="Cochrane G."/>
            <person name="Meng A."/>
            <person name="Brown T."/>
            <person name="Cohen L."/>
        </authorList>
    </citation>
    <scope>NUCLEOTIDE SEQUENCE</scope>
    <source>
        <strain evidence="4">CCMP281</strain>
    </source>
</reference>
<dbReference type="GO" id="GO:0045732">
    <property type="term" value="P:positive regulation of protein catabolic process"/>
    <property type="evidence" value="ECO:0007669"/>
    <property type="project" value="TreeGrafter"/>
</dbReference>
<organism evidence="4">
    <name type="scientific">Haptolina ericina</name>
    <dbReference type="NCBI Taxonomy" id="156174"/>
    <lineage>
        <taxon>Eukaryota</taxon>
        <taxon>Haptista</taxon>
        <taxon>Haptophyta</taxon>
        <taxon>Prymnesiophyceae</taxon>
        <taxon>Prymnesiales</taxon>
        <taxon>Prymnesiaceae</taxon>
        <taxon>Haptolina</taxon>
    </lineage>
</organism>
<dbReference type="PANTHER" id="PTHR24136:SF15">
    <property type="entry name" value="ANK_REP_REGION DOMAIN-CONTAINING PROTEIN"/>
    <property type="match status" value="1"/>
</dbReference>
<protein>
    <submittedName>
        <fullName evidence="4">Uncharacterized protein</fullName>
    </submittedName>
</protein>
<dbReference type="InterPro" id="IPR036770">
    <property type="entry name" value="Ankyrin_rpt-contain_sf"/>
</dbReference>
<evidence type="ECO:0000256" key="1">
    <source>
        <dbReference type="ARBA" id="ARBA00005949"/>
    </source>
</evidence>
<evidence type="ECO:0000256" key="2">
    <source>
        <dbReference type="ARBA" id="ARBA00022737"/>
    </source>
</evidence>
<dbReference type="EMBL" id="HBHX01025220">
    <property type="protein sequence ID" value="CAE0113400.1"/>
    <property type="molecule type" value="Transcribed_RNA"/>
</dbReference>
<gene>
    <name evidence="4" type="ORF">HERI1096_LOCUS14060</name>
</gene>
<evidence type="ECO:0000256" key="3">
    <source>
        <dbReference type="ARBA" id="ARBA00023043"/>
    </source>
</evidence>
<name>A0A7S3ASR4_9EUKA</name>
<proteinExistence type="inferred from homology"/>
<keyword evidence="2" id="KW-0677">Repeat</keyword>
<sequence length="201" mass="21698">MASLLLTNGAAVDQTGNSGYTTLAAACQEGDLSCVQLLSSYGASRTFALQLHAAVLEVTAERLAQHRGHDEILAWLTTSRLWSTPLHHLTIIDAARARELLRGGADLHATAVADRPTPLSLAHALDTAGNAAEGTAAHLVLRAAGPWSEQTHELFPVDARARAVELLLLGHRLSREERFFGQEMAFVDAWMHHMMPQAVRG</sequence>
<dbReference type="PANTHER" id="PTHR24136">
    <property type="entry name" value="SOWAH (DROSOPHILA) HOMOLOG"/>
    <property type="match status" value="1"/>
</dbReference>
<keyword evidence="3" id="KW-0040">ANK repeat</keyword>
<evidence type="ECO:0000313" key="4">
    <source>
        <dbReference type="EMBL" id="CAE0113400.1"/>
    </source>
</evidence>
<dbReference type="AlphaFoldDB" id="A0A7S3ASR4"/>